<keyword evidence="3" id="KW-1003">Cell membrane</keyword>
<evidence type="ECO:0000256" key="6">
    <source>
        <dbReference type="ARBA" id="ARBA00023136"/>
    </source>
</evidence>
<dbReference type="Proteomes" id="UP000494117">
    <property type="component" value="Unassembled WGS sequence"/>
</dbReference>
<feature type="transmembrane region" description="Helical" evidence="7">
    <location>
        <begin position="346"/>
        <end position="372"/>
    </location>
</feature>
<dbReference type="PANTHER" id="PTHR33567">
    <property type="entry name" value="CHROMATE ION TRANSPORTER (EUROFUNG)"/>
    <property type="match status" value="1"/>
</dbReference>
<evidence type="ECO:0000313" key="9">
    <source>
        <dbReference type="Proteomes" id="UP000494117"/>
    </source>
</evidence>
<organism evidence="8 9">
    <name type="scientific">Achromobacter anxifer</name>
    <dbReference type="NCBI Taxonomy" id="1287737"/>
    <lineage>
        <taxon>Bacteria</taxon>
        <taxon>Pseudomonadati</taxon>
        <taxon>Pseudomonadota</taxon>
        <taxon>Betaproteobacteria</taxon>
        <taxon>Burkholderiales</taxon>
        <taxon>Alcaligenaceae</taxon>
        <taxon>Achromobacter</taxon>
    </lineage>
</organism>
<feature type="transmembrane region" description="Helical" evidence="7">
    <location>
        <begin position="99"/>
        <end position="123"/>
    </location>
</feature>
<keyword evidence="9" id="KW-1185">Reference proteome</keyword>
<feature type="transmembrane region" description="Helical" evidence="7">
    <location>
        <begin position="416"/>
        <end position="435"/>
    </location>
</feature>
<feature type="transmembrane region" description="Helical" evidence="7">
    <location>
        <begin position="273"/>
        <end position="293"/>
    </location>
</feature>
<proteinExistence type="inferred from homology"/>
<feature type="transmembrane region" description="Helical" evidence="7">
    <location>
        <begin position="322"/>
        <end position="340"/>
    </location>
</feature>
<sequence length="460" mass="49716">MNTQIQDTAIPIGEPAEKPLERPQPVSFRQAFWFWLKLGFISFGGPAGQIAIMHTELVERRRWISERRFLHALNYSMLLPGPEAQQLATYIGWLLHRTWGGVVAGGLFVLPSLFILISLSWVYVAWGDVPVIAGLFYGIKPAVTAIVLHAAHRIGSRALKNPVLWSIAGAAFVAIFAMELPFPLIVAIAALIGFVGGRRWPECFQVGSRHGSSSQGYGPALIDDDTPSPTHARFRWSRLIWIVAAGAALWAAPMAILTAIYGWQGAYTQMGWFFTKAAYLTFGGAYAVLPYIYQGAVDHYGWLTPIQMIDGLALGETTPGPLIMVVAFVGFVGGYAHGLLGPEHLFIAGALAATLVTWFTFLPSFLFILAGGPLVEATKEDMKFTAPLTAITAAVVGVILNLAVFFGYHVLWPKGLAGHFGWGSALIALGAAAALFRFKRGVIEVIAACAVIGLLLKLAL</sequence>
<dbReference type="GO" id="GO:0005886">
    <property type="term" value="C:plasma membrane"/>
    <property type="evidence" value="ECO:0007669"/>
    <property type="project" value="UniProtKB-SubCell"/>
</dbReference>
<evidence type="ECO:0000313" key="8">
    <source>
        <dbReference type="EMBL" id="CAB3848654.1"/>
    </source>
</evidence>
<feature type="transmembrane region" description="Helical" evidence="7">
    <location>
        <begin position="239"/>
        <end position="261"/>
    </location>
</feature>
<dbReference type="AlphaFoldDB" id="A0A6S7DQT7"/>
<dbReference type="InterPro" id="IPR003370">
    <property type="entry name" value="Chromate_transpt"/>
</dbReference>
<dbReference type="InterPro" id="IPR014047">
    <property type="entry name" value="Chr_Tranpt_l_chain"/>
</dbReference>
<feature type="transmembrane region" description="Helical" evidence="7">
    <location>
        <begin position="129"/>
        <end position="151"/>
    </location>
</feature>
<reference evidence="8 9" key="1">
    <citation type="submission" date="2020-04" db="EMBL/GenBank/DDBJ databases">
        <authorList>
            <person name="De Canck E."/>
        </authorList>
    </citation>
    <scope>NUCLEOTIDE SEQUENCE [LARGE SCALE GENOMIC DNA]</scope>
    <source>
        <strain evidence="8 9">LMG 26858</strain>
    </source>
</reference>
<evidence type="ECO:0000256" key="5">
    <source>
        <dbReference type="ARBA" id="ARBA00022989"/>
    </source>
</evidence>
<dbReference type="PIRSF" id="PIRSF004810">
    <property type="entry name" value="ChrA"/>
    <property type="match status" value="1"/>
</dbReference>
<evidence type="ECO:0000256" key="2">
    <source>
        <dbReference type="ARBA" id="ARBA00005262"/>
    </source>
</evidence>
<evidence type="ECO:0000256" key="7">
    <source>
        <dbReference type="SAM" id="Phobius"/>
    </source>
</evidence>
<dbReference type="PANTHER" id="PTHR33567:SF3">
    <property type="entry name" value="CHROMATE ION TRANSPORTER (EUROFUNG)"/>
    <property type="match status" value="1"/>
</dbReference>
<evidence type="ECO:0000256" key="3">
    <source>
        <dbReference type="ARBA" id="ARBA00022475"/>
    </source>
</evidence>
<accession>A0A6S7DQT7</accession>
<feature type="transmembrane region" description="Helical" evidence="7">
    <location>
        <begin position="32"/>
        <end position="52"/>
    </location>
</feature>
<dbReference type="GO" id="GO:0015109">
    <property type="term" value="F:chromate transmembrane transporter activity"/>
    <property type="evidence" value="ECO:0007669"/>
    <property type="project" value="InterPro"/>
</dbReference>
<keyword evidence="6 7" id="KW-0472">Membrane</keyword>
<feature type="transmembrane region" description="Helical" evidence="7">
    <location>
        <begin position="163"/>
        <end position="192"/>
    </location>
</feature>
<feature type="transmembrane region" description="Helical" evidence="7">
    <location>
        <begin position="384"/>
        <end position="410"/>
    </location>
</feature>
<dbReference type="EMBL" id="CADILG010000008">
    <property type="protein sequence ID" value="CAB3848654.1"/>
    <property type="molecule type" value="Genomic_DNA"/>
</dbReference>
<protein>
    <submittedName>
        <fullName evidence="8">Putative chromate transport protein</fullName>
    </submittedName>
</protein>
<comment type="similarity">
    <text evidence="2">Belongs to the chromate ion transporter (CHR) (TC 2.A.51) family.</text>
</comment>
<dbReference type="RefSeq" id="WP_175206502.1">
    <property type="nucleotide sequence ID" value="NZ_CADILG010000008.1"/>
</dbReference>
<dbReference type="Pfam" id="PF02417">
    <property type="entry name" value="Chromate_transp"/>
    <property type="match status" value="2"/>
</dbReference>
<keyword evidence="4 7" id="KW-0812">Transmembrane</keyword>
<evidence type="ECO:0000256" key="4">
    <source>
        <dbReference type="ARBA" id="ARBA00022692"/>
    </source>
</evidence>
<keyword evidence="5 7" id="KW-1133">Transmembrane helix</keyword>
<name>A0A6S7DQT7_9BURK</name>
<dbReference type="NCBIfam" id="TIGR00937">
    <property type="entry name" value="2A51"/>
    <property type="match status" value="1"/>
</dbReference>
<gene>
    <name evidence="8" type="primary">srpC</name>
    <name evidence="8" type="ORF">LMG26858_01590</name>
</gene>
<evidence type="ECO:0000256" key="1">
    <source>
        <dbReference type="ARBA" id="ARBA00004651"/>
    </source>
</evidence>
<comment type="subcellular location">
    <subcellularLocation>
        <location evidence="1">Cell membrane</location>
        <topology evidence="1">Multi-pass membrane protein</topology>
    </subcellularLocation>
</comment>